<keyword evidence="3" id="KW-1185">Reference proteome</keyword>
<reference evidence="2 3" key="1">
    <citation type="journal article" date="2019" name="Int. J. Syst. Evol. Microbiol.">
        <title>The Global Catalogue of Microorganisms (GCM) 10K type strain sequencing project: providing services to taxonomists for standard genome sequencing and annotation.</title>
        <authorList>
            <consortium name="The Broad Institute Genomics Platform"/>
            <consortium name="The Broad Institute Genome Sequencing Center for Infectious Disease"/>
            <person name="Wu L."/>
            <person name="Ma J."/>
        </authorList>
    </citation>
    <scope>NUCLEOTIDE SEQUENCE [LARGE SCALE GENOMIC DNA]</scope>
    <source>
        <strain evidence="2 3">DT92</strain>
    </source>
</reference>
<evidence type="ECO:0000313" key="3">
    <source>
        <dbReference type="Proteomes" id="UP001596368"/>
    </source>
</evidence>
<organism evidence="2 3">
    <name type="scientific">Halobaculum litoreum</name>
    <dbReference type="NCBI Taxonomy" id="3031998"/>
    <lineage>
        <taxon>Archaea</taxon>
        <taxon>Methanobacteriati</taxon>
        <taxon>Methanobacteriota</taxon>
        <taxon>Stenosarchaea group</taxon>
        <taxon>Halobacteria</taxon>
        <taxon>Halobacteriales</taxon>
        <taxon>Haloferacaceae</taxon>
        <taxon>Halobaculum</taxon>
    </lineage>
</organism>
<dbReference type="Proteomes" id="UP001596368">
    <property type="component" value="Unassembled WGS sequence"/>
</dbReference>
<feature type="region of interest" description="Disordered" evidence="1">
    <location>
        <begin position="84"/>
        <end position="118"/>
    </location>
</feature>
<protein>
    <submittedName>
        <fullName evidence="2">Uncharacterized protein</fullName>
    </submittedName>
</protein>
<dbReference type="EMBL" id="JBHSZG010000001">
    <property type="protein sequence ID" value="MFC7137510.1"/>
    <property type="molecule type" value="Genomic_DNA"/>
</dbReference>
<proteinExistence type="predicted"/>
<evidence type="ECO:0000313" key="2">
    <source>
        <dbReference type="EMBL" id="MFC7137510.1"/>
    </source>
</evidence>
<comment type="caution">
    <text evidence="2">The sequence shown here is derived from an EMBL/GenBank/DDBJ whole genome shotgun (WGS) entry which is preliminary data.</text>
</comment>
<gene>
    <name evidence="2" type="ORF">ACFQRB_15890</name>
</gene>
<accession>A0ABD5XV11</accession>
<name>A0ABD5XV11_9EURY</name>
<dbReference type="PROSITE" id="PS51257">
    <property type="entry name" value="PROKAR_LIPOPROTEIN"/>
    <property type="match status" value="1"/>
</dbReference>
<dbReference type="AlphaFoldDB" id="A0ABD5XV11"/>
<feature type="region of interest" description="Disordered" evidence="1">
    <location>
        <begin position="18"/>
        <end position="56"/>
    </location>
</feature>
<feature type="compositionally biased region" description="Low complexity" evidence="1">
    <location>
        <begin position="92"/>
        <end position="118"/>
    </location>
</feature>
<evidence type="ECO:0000256" key="1">
    <source>
        <dbReference type="SAM" id="MobiDB-lite"/>
    </source>
</evidence>
<sequence length="118" mass="11740">MFRRAVLSAVAAGVAGLAGCGADGSGERSRTVNPALRGTPTPTPTPTATPTPYGAAANDALATPRAVVVGNRRLDAVAVRVAVREGRRRSSTGRSGFRAAGRPGSRGCSGPRGSTPSA</sequence>